<organism evidence="2 3">
    <name type="scientific">Daphnia magna</name>
    <dbReference type="NCBI Taxonomy" id="35525"/>
    <lineage>
        <taxon>Eukaryota</taxon>
        <taxon>Metazoa</taxon>
        <taxon>Ecdysozoa</taxon>
        <taxon>Arthropoda</taxon>
        <taxon>Crustacea</taxon>
        <taxon>Branchiopoda</taxon>
        <taxon>Diplostraca</taxon>
        <taxon>Cladocera</taxon>
        <taxon>Anomopoda</taxon>
        <taxon>Daphniidae</taxon>
        <taxon>Daphnia</taxon>
    </lineage>
</organism>
<feature type="region of interest" description="Disordered" evidence="1">
    <location>
        <begin position="83"/>
        <end position="220"/>
    </location>
</feature>
<dbReference type="EMBL" id="JAOYFB010000001">
    <property type="protein sequence ID" value="KAK4003843.1"/>
    <property type="molecule type" value="Genomic_DNA"/>
</dbReference>
<keyword evidence="3" id="KW-1185">Reference proteome</keyword>
<protein>
    <recommendedName>
        <fullName evidence="4">Peptidase A2 domain-containing protein</fullName>
    </recommendedName>
</protein>
<feature type="compositionally biased region" description="Basic and acidic residues" evidence="1">
    <location>
        <begin position="193"/>
        <end position="220"/>
    </location>
</feature>
<accession>A0ABQ9YTX5</accession>
<feature type="compositionally biased region" description="Polar residues" evidence="1">
    <location>
        <begin position="24"/>
        <end position="37"/>
    </location>
</feature>
<evidence type="ECO:0008006" key="4">
    <source>
        <dbReference type="Google" id="ProtNLM"/>
    </source>
</evidence>
<reference evidence="2 3" key="1">
    <citation type="journal article" date="2023" name="Nucleic Acids Res.">
        <title>The hologenome of Daphnia magna reveals possible DNA methylation and microbiome-mediated evolution of the host genome.</title>
        <authorList>
            <person name="Chaturvedi A."/>
            <person name="Li X."/>
            <person name="Dhandapani V."/>
            <person name="Marshall H."/>
            <person name="Kissane S."/>
            <person name="Cuenca-Cambronero M."/>
            <person name="Asole G."/>
            <person name="Calvet F."/>
            <person name="Ruiz-Romero M."/>
            <person name="Marangio P."/>
            <person name="Guigo R."/>
            <person name="Rago D."/>
            <person name="Mirbahai L."/>
            <person name="Eastwood N."/>
            <person name="Colbourne J.K."/>
            <person name="Zhou J."/>
            <person name="Mallon E."/>
            <person name="Orsini L."/>
        </authorList>
    </citation>
    <scope>NUCLEOTIDE SEQUENCE [LARGE SCALE GENOMIC DNA]</scope>
    <source>
        <strain evidence="2">LRV0_1</strain>
    </source>
</reference>
<feature type="region of interest" description="Disordered" evidence="1">
    <location>
        <begin position="24"/>
        <end position="43"/>
    </location>
</feature>
<gene>
    <name evidence="2" type="ORF">OUZ56_005594</name>
</gene>
<dbReference type="Proteomes" id="UP001234178">
    <property type="component" value="Unassembled WGS sequence"/>
</dbReference>
<feature type="compositionally biased region" description="Polar residues" evidence="1">
    <location>
        <begin position="108"/>
        <end position="123"/>
    </location>
</feature>
<comment type="caution">
    <text evidence="2">The sequence shown here is derived from an EMBL/GenBank/DDBJ whole genome shotgun (WGS) entry which is preliminary data.</text>
</comment>
<sequence>MAAGLLKTSKTVVQMPDTTQWVGRHCGSSSQPATGRNTSDKRNAFHLHKRIPSRQLCRISRKETTEPQTRDKLTRCQILLRDNKPMPIDGPKHVRKSKTAPPLRRTKTYISGENLGPTTQNLHRFSISGKEKHRNSRTSMQPRMGRPHASRRKGERRGNKSRSSEQRTTNQQRQRETFTQTAARSSATTTRRNSRDEELWRKEGEKPSRQRDNKKPVRTADRRTICSYCKGEGHIKRYFPKKREDGDRRNNTTVAMISTSDEEDDKDIPLLQIDAGQLVTEEVKFGKNDTTKKTEAVIDTGAAVSIISPKLTAEIALELKTWGGPQLEMVNRPRTPS</sequence>
<evidence type="ECO:0000313" key="2">
    <source>
        <dbReference type="EMBL" id="KAK4003843.1"/>
    </source>
</evidence>
<proteinExistence type="predicted"/>
<feature type="compositionally biased region" description="Low complexity" evidence="1">
    <location>
        <begin position="166"/>
        <end position="191"/>
    </location>
</feature>
<feature type="compositionally biased region" description="Basic residues" evidence="1">
    <location>
        <begin position="145"/>
        <end position="155"/>
    </location>
</feature>
<feature type="compositionally biased region" description="Basic and acidic residues" evidence="1">
    <location>
        <begin position="156"/>
        <end position="165"/>
    </location>
</feature>
<name>A0ABQ9YTX5_9CRUS</name>
<evidence type="ECO:0000313" key="3">
    <source>
        <dbReference type="Proteomes" id="UP001234178"/>
    </source>
</evidence>
<evidence type="ECO:0000256" key="1">
    <source>
        <dbReference type="SAM" id="MobiDB-lite"/>
    </source>
</evidence>